<dbReference type="Proteomes" id="UP001057452">
    <property type="component" value="Chromosome 16"/>
</dbReference>
<dbReference type="EMBL" id="CM043800">
    <property type="protein sequence ID" value="KAI4811929.1"/>
    <property type="molecule type" value="Genomic_DNA"/>
</dbReference>
<evidence type="ECO:0000313" key="2">
    <source>
        <dbReference type="Proteomes" id="UP001057452"/>
    </source>
</evidence>
<protein>
    <submittedName>
        <fullName evidence="1">Uncharacterized protein</fullName>
    </submittedName>
</protein>
<gene>
    <name evidence="1" type="ORF">KUCAC02_014793</name>
</gene>
<keyword evidence="2" id="KW-1185">Reference proteome</keyword>
<evidence type="ECO:0000313" key="1">
    <source>
        <dbReference type="EMBL" id="KAI4811929.1"/>
    </source>
</evidence>
<name>A0ACB9WEV2_CHAAC</name>
<organism evidence="1 2">
    <name type="scientific">Chaenocephalus aceratus</name>
    <name type="common">Blackfin icefish</name>
    <name type="synonym">Chaenichthys aceratus</name>
    <dbReference type="NCBI Taxonomy" id="36190"/>
    <lineage>
        <taxon>Eukaryota</taxon>
        <taxon>Metazoa</taxon>
        <taxon>Chordata</taxon>
        <taxon>Craniata</taxon>
        <taxon>Vertebrata</taxon>
        <taxon>Euteleostomi</taxon>
        <taxon>Actinopterygii</taxon>
        <taxon>Neopterygii</taxon>
        <taxon>Teleostei</taxon>
        <taxon>Neoteleostei</taxon>
        <taxon>Acanthomorphata</taxon>
        <taxon>Eupercaria</taxon>
        <taxon>Perciformes</taxon>
        <taxon>Notothenioidei</taxon>
        <taxon>Channichthyidae</taxon>
        <taxon>Chaenocephalus</taxon>
    </lineage>
</organism>
<reference evidence="1" key="1">
    <citation type="submission" date="2022-05" db="EMBL/GenBank/DDBJ databases">
        <title>Chromosome-level genome of Chaenocephalus aceratus.</title>
        <authorList>
            <person name="Park H."/>
        </authorList>
    </citation>
    <scope>NUCLEOTIDE SEQUENCE</scope>
    <source>
        <strain evidence="1">KU_202001</strain>
    </source>
</reference>
<proteinExistence type="predicted"/>
<accession>A0ACB9WEV2</accession>
<comment type="caution">
    <text evidence="1">The sequence shown here is derived from an EMBL/GenBank/DDBJ whole genome shotgun (WGS) entry which is preliminary data.</text>
</comment>
<sequence>MQSPTQSPSGPNPGATATQEPPLDTETEAQPAQSDSDEQKEKDEPTAPVMTETVTPQENGTEVQTAETPASLPVTQAAENEPAVQPQTEPSVNSAGVETDSASKPSVPSELDTNAKSKCDEKKVKKMDKGVREPRKYIPSKKAMVDPLKMDMSKQPVIPLTSSQLSLQCFECHIIFSDVKSKERHLKLSHPAEYEQCILRNSLFACYVCDRHFTNSIDLMLHQKAHTEKKPFKCPICSEAFNKSSELTFHKKNHYGQDGYECTDCGKNCKTMTALKYHMRKHSGERPYVCKECGKRFSMSKALQKHMTAQCQGEGGDPTADALKKAIGPSSIKYPCSLCKATFKSTRTRQYHMKTKHNMVPATTNTLTHTSGAEVVDSQMQTVSLDQEHPVMDGAAPQETQEKAEQDQSEQEPPEKLPVEGKNGEESEVEDPPAKEVFPSNLETKQVPQVSELPASRQTPETLPAKPKTTRKRKACSGVETEGVITSHSKRALECKDCGQRFSEVSSLQKHKAMVHIVESPGLTYTNGNIFEGVSTLDLYQLPKQPNKVVGVMNAAADWDTEPEITKSSEFGEPLPSDENKQEEASLRNPSTESEVQGTTDEDIKENLLLDVDLVTVGEQNDRVETTSQEDSVPQNESSVTCNPEDGSINTLSGQVNNKTTTGRSLTSQTVSCSTHQVEIKEEEEELLVQKKKGGKRAISRNATRGRRRETGRLKRDAISKRALVGDTTRGTESEKEQEECQLLYEKRPISSASEIHDDGQPSIKTLQPEISTEFETNKATAPAASLSTIPSTLEKPPEEPVVLESATSTDQVKGVRRLQGGEEHNRDANQSPVIILEKFLTSRQEATADKEPGLVIERNHQRQDFYNIAENEDLESQQIKVEENIPDRPLVAPICQNRLSASVTLQHHRDIRTVLVKEESSLVLNETQASGRHIRWNVEPVNTENTSNPLIESEETAIDESCVTPPEFNTNQCIFYPVKEEEREFLLGAQTNSGNSTTGAFCDAQQTEQHVTDHSNEGCHSAPGYEEMGVRQLSEPGVSDSADRQAEAEAEMQHPPDLRDFLLQSSDEEDVGVFEMSDPQLDSEAEVMAYFYKNQTNSAQQAGSDESSQNMPTTSGQIQAPREETRTTEPIDYFSKYFGWDTWVEIANCTNKISNMPRPVTSREVAQFVGIHIAMGTLKFPSPRLYWENLTKVPLVADSMPLSRFLELSRMLKLACPAKDPVNSNVQEGRCDSDFQNAQQGQPHSSSRQSEIGQRDTLNELSSSQTQTDPLWKAQPLLCRFKAGCQSLRQEGDYAVDQYPLPLTGKMHNKKLSLYCTTLVGFGGLLLHVDLKLGQSSKQDAVEKMVPKGSMVFLCKQELSTPAMLERLLVAGVHGAGRVGGARGQIGDEFVSSDGKLMLRRSHCGFILSTAGNNQRNMASLMDNFEKAQMSAQVNRDLQNLYSIPLTASAPTCWPQAVLWYLTDLALVNSWLLYRQDHKAVSALLTLMAFRLEVSKSLILSNGCDAQDSVPPQTPREKPHTTNEKPNPSLVEESPLPDAATRFDGSGHWPEQLGEGEGGRCRYGDCQRTSRVLCLKCCVFLCISRNHNCFLNFHNQGSLGKE</sequence>